<proteinExistence type="predicted"/>
<evidence type="ECO:0000256" key="1">
    <source>
        <dbReference type="SAM" id="Phobius"/>
    </source>
</evidence>
<feature type="transmembrane region" description="Helical" evidence="1">
    <location>
        <begin position="20"/>
        <end position="40"/>
    </location>
</feature>
<organism evidence="2 3">
    <name type="scientific">Colwellia echini</name>
    <dbReference type="NCBI Taxonomy" id="1982103"/>
    <lineage>
        <taxon>Bacteria</taxon>
        <taxon>Pseudomonadati</taxon>
        <taxon>Pseudomonadota</taxon>
        <taxon>Gammaproteobacteria</taxon>
        <taxon>Alteromonadales</taxon>
        <taxon>Colwelliaceae</taxon>
        <taxon>Colwellia</taxon>
    </lineage>
</organism>
<reference evidence="2 3" key="1">
    <citation type="submission" date="2019-08" db="EMBL/GenBank/DDBJ databases">
        <title>Microbe sample from Colwellia echini.</title>
        <authorList>
            <person name="Christiansen L."/>
            <person name="Pathiraja D."/>
            <person name="Schultz-Johansen M."/>
            <person name="Choi I.-G."/>
            <person name="Stougaard P."/>
        </authorList>
    </citation>
    <scope>NUCLEOTIDE SEQUENCE [LARGE SCALE GENOMIC DNA]</scope>
    <source>
        <strain evidence="2 3">A3</strain>
    </source>
</reference>
<keyword evidence="1" id="KW-0472">Membrane</keyword>
<keyword evidence="1" id="KW-1133">Transmembrane helix</keyword>
<dbReference type="EMBL" id="PJAI02000013">
    <property type="protein sequence ID" value="TYK65180.1"/>
    <property type="molecule type" value="Genomic_DNA"/>
</dbReference>
<comment type="caution">
    <text evidence="2">The sequence shown here is derived from an EMBL/GenBank/DDBJ whole genome shotgun (WGS) entry which is preliminary data.</text>
</comment>
<dbReference type="RefSeq" id="WP_101342572.1">
    <property type="nucleotide sequence ID" value="NZ_PJAI02000013.1"/>
</dbReference>
<dbReference type="Pfam" id="PF11201">
    <property type="entry name" value="DUF2982"/>
    <property type="match status" value="1"/>
</dbReference>
<name>A0ABY3MVE9_9GAMM</name>
<evidence type="ECO:0000313" key="2">
    <source>
        <dbReference type="EMBL" id="TYK65180.1"/>
    </source>
</evidence>
<keyword evidence="3" id="KW-1185">Reference proteome</keyword>
<gene>
    <name evidence="2" type="ORF">CWS31_011975</name>
</gene>
<evidence type="ECO:0000313" key="3">
    <source>
        <dbReference type="Proteomes" id="UP000815846"/>
    </source>
</evidence>
<keyword evidence="1" id="KW-0812">Transmembrane</keyword>
<protein>
    <submittedName>
        <fullName evidence="2">DUF2982 domain-containing protein</fullName>
    </submittedName>
</protein>
<sequence length="226" mass="26242">MNTELPFINIKAQSNHHAIFLMLTAVFVTFTTLAFSQGHWLQFKLVLIFIYLSALVVFITGLAKYLEPIYSLRLSPKGIYYHHRYGRWQLDWQQIQRIALMNETYGLTQVQPPYIAIRLLDLSVLPNQISPRLANRLIHEQRPLIALAIRLDYLTLEQSQLNFDPYILPSGEVLKGPIAAFMHHTTLLHSALGYHLFLPQTALDRELNEFCSLLIKCKQYSVQYNE</sequence>
<dbReference type="Proteomes" id="UP000815846">
    <property type="component" value="Unassembled WGS sequence"/>
</dbReference>
<accession>A0ABY3MVE9</accession>
<dbReference type="InterPro" id="IPR021367">
    <property type="entry name" value="DUF2982"/>
</dbReference>
<feature type="transmembrane region" description="Helical" evidence="1">
    <location>
        <begin position="46"/>
        <end position="66"/>
    </location>
</feature>